<comment type="caution">
    <text evidence="2">The sequence shown here is derived from an EMBL/GenBank/DDBJ whole genome shotgun (WGS) entry which is preliminary data.</text>
</comment>
<evidence type="ECO:0000256" key="1">
    <source>
        <dbReference type="SAM" id="SignalP"/>
    </source>
</evidence>
<evidence type="ECO:0000313" key="2">
    <source>
        <dbReference type="EMBL" id="KZL18706.1"/>
    </source>
</evidence>
<sequence>MSFTIRGMRAFAKAATCSIFSVTLLGSAASAEDATTLSADFNGAREGYAAAWQQQPLAFTAAKFIALPAESYGSYTPLENTEFQSGDPLIVYAEPVGFAIKEMNGEYAIDLSVDFELINTTGQVLASQEGFTTLHSKSFNQIREYQSSLSFNLTSLQAGEYKLKIRFNDVNSNKTGSFVLPFSMKEAPLQN</sequence>
<accession>A0A165YC50</accession>
<keyword evidence="1" id="KW-0732">Signal</keyword>
<dbReference type="AlphaFoldDB" id="A0A165YC50"/>
<evidence type="ECO:0000313" key="3">
    <source>
        <dbReference type="Proteomes" id="UP000076577"/>
    </source>
</evidence>
<gene>
    <name evidence="2" type="ORF">PsAD2_02221</name>
</gene>
<dbReference type="Proteomes" id="UP000076577">
    <property type="component" value="Unassembled WGS sequence"/>
</dbReference>
<name>A0A165YC50_9HYPH</name>
<dbReference type="OrthoDB" id="8444059at2"/>
<dbReference type="RefSeq" id="WP_068005819.1">
    <property type="nucleotide sequence ID" value="NZ_FOFM01000001.1"/>
</dbReference>
<keyword evidence="3" id="KW-1185">Reference proteome</keyword>
<protein>
    <submittedName>
        <fullName evidence="2">Uncharacterized protein</fullName>
    </submittedName>
</protein>
<feature type="signal peptide" evidence="1">
    <location>
        <begin position="1"/>
        <end position="28"/>
    </location>
</feature>
<proteinExistence type="predicted"/>
<dbReference type="EMBL" id="LMCB01000017">
    <property type="protein sequence ID" value="KZL18706.1"/>
    <property type="molecule type" value="Genomic_DNA"/>
</dbReference>
<dbReference type="STRING" id="989403.SAMN05421798_101820"/>
<organism evidence="2 3">
    <name type="scientific">Pseudovibrio axinellae</name>
    <dbReference type="NCBI Taxonomy" id="989403"/>
    <lineage>
        <taxon>Bacteria</taxon>
        <taxon>Pseudomonadati</taxon>
        <taxon>Pseudomonadota</taxon>
        <taxon>Alphaproteobacteria</taxon>
        <taxon>Hyphomicrobiales</taxon>
        <taxon>Stappiaceae</taxon>
        <taxon>Pseudovibrio</taxon>
    </lineage>
</organism>
<dbReference type="PATRIC" id="fig|989403.3.peg.2373"/>
<feature type="chain" id="PRO_5007869254" evidence="1">
    <location>
        <begin position="29"/>
        <end position="191"/>
    </location>
</feature>
<reference evidence="2 3" key="1">
    <citation type="journal article" date="2016" name="Front. Microbiol.">
        <title>Comparative Genomic Analysis Reveals a Diverse Repertoire of Genes Involved in Prokaryote-Eukaryote Interactions within the Pseudovibrio Genus.</title>
        <authorList>
            <person name="Romano S."/>
            <person name="Fernandez-Guerra A."/>
            <person name="Reen F.J."/>
            <person name="Glockner F.O."/>
            <person name="Crowley S.P."/>
            <person name="O'Sullivan O."/>
            <person name="Cotter P.D."/>
            <person name="Adams C."/>
            <person name="Dobson A.D."/>
            <person name="O'Gara F."/>
        </authorList>
    </citation>
    <scope>NUCLEOTIDE SEQUENCE [LARGE SCALE GENOMIC DNA]</scope>
    <source>
        <strain evidence="2 3">Ad2</strain>
    </source>
</reference>